<keyword evidence="6" id="KW-0560">Oxidoreductase</keyword>
<evidence type="ECO:0000256" key="1">
    <source>
        <dbReference type="ARBA" id="ARBA00001974"/>
    </source>
</evidence>
<keyword evidence="8" id="KW-1185">Reference proteome</keyword>
<dbReference type="GO" id="GO:0050660">
    <property type="term" value="F:flavin adenine dinucleotide binding"/>
    <property type="evidence" value="ECO:0007669"/>
    <property type="project" value="TreeGrafter"/>
</dbReference>
<comment type="cofactor">
    <cofactor evidence="1">
        <name>FAD</name>
        <dbReference type="ChEBI" id="CHEBI:57692"/>
    </cofactor>
</comment>
<keyword evidence="3" id="KW-0285">Flavoprotein</keyword>
<dbReference type="InterPro" id="IPR050982">
    <property type="entry name" value="Auxin_biosynth/cation_transpt"/>
</dbReference>
<dbReference type="Pfam" id="PF13738">
    <property type="entry name" value="Pyr_redox_3"/>
    <property type="match status" value="1"/>
</dbReference>
<dbReference type="Gene3D" id="3.50.50.60">
    <property type="entry name" value="FAD/NAD(P)-binding domain"/>
    <property type="match status" value="2"/>
</dbReference>
<dbReference type="EMBL" id="MU806118">
    <property type="protein sequence ID" value="KAJ3839609.1"/>
    <property type="molecule type" value="Genomic_DNA"/>
</dbReference>
<keyword evidence="5" id="KW-0521">NADP</keyword>
<dbReference type="AlphaFoldDB" id="A0AA38UFG7"/>
<gene>
    <name evidence="7" type="ORF">F5878DRAFT_111438</name>
</gene>
<comment type="similarity">
    <text evidence="2">Belongs to the FMO family.</text>
</comment>
<dbReference type="PRINTS" id="PR00411">
    <property type="entry name" value="PNDRDTASEI"/>
</dbReference>
<proteinExistence type="inferred from homology"/>
<sequence length="586" mass="64691">MSLNYSEIASTWFAQFSRSLEQKDPTGCVSLFHPNGWFRDLLVFTWNLRTLSGHAQILEYLSSNMHPDSESTAAMAISNLKLGLNDTYFKPSPGDIPGSVTSGFTFSTPIASGRGLFTLTQTDDGLGEWKAFTVLMSLESLKGHEPMGAEQGVYHGQSMCWSEVREQRARMVEANPQVLIVGAGQNGLQVAARFKQMGISALLVEKNKRIGDQWRNRYSSLTLHTTKEHHTLLYQPYPETWPRFTPRDKLADWLEQYAISQDLVVWTQSQPLPTPSYNEEKKEWTVSINRNGQILTIHPKHIVLATGTQGGPYTPDIAGHDLFKGHTLHSQSYTGEPQFADKRAVVVGTGNSGADIALDLHVRGAQSVTILQRSSTCVQSAKTVVDGMDHVWAPDVPTEVADYRAAGTPFNLMKQVFREHKDEYWAKDKDILEGLIKAGMNVDLGPDGSGIWPLVYERGGGEWMDVGCAEYVISGKIKVKTSGIKSFTETGLVLDDGTVLDADVVIFATGFVNIRTVMKEIFGDTLEKAGPAGGVDEEGEMKGAYRSTGQPGLWYALGDFQMSRFESKLLAIQLQAIELGYMSQFG</sequence>
<dbReference type="GO" id="GO:0004497">
    <property type="term" value="F:monooxygenase activity"/>
    <property type="evidence" value="ECO:0007669"/>
    <property type="project" value="TreeGrafter"/>
</dbReference>
<dbReference type="SUPFAM" id="SSF51905">
    <property type="entry name" value="FAD/NAD(P)-binding domain"/>
    <property type="match status" value="2"/>
</dbReference>
<evidence type="ECO:0000313" key="7">
    <source>
        <dbReference type="EMBL" id="KAJ3839609.1"/>
    </source>
</evidence>
<comment type="caution">
    <text evidence="7">The sequence shown here is derived from an EMBL/GenBank/DDBJ whole genome shotgun (WGS) entry which is preliminary data.</text>
</comment>
<evidence type="ECO:0000256" key="2">
    <source>
        <dbReference type="ARBA" id="ARBA00009183"/>
    </source>
</evidence>
<dbReference type="FunFam" id="3.50.50.60:FF:000023">
    <property type="entry name" value="Dimethylaniline monooxygenase [N-oxide-forming]"/>
    <property type="match status" value="1"/>
</dbReference>
<reference evidence="7" key="1">
    <citation type="submission" date="2022-08" db="EMBL/GenBank/DDBJ databases">
        <authorList>
            <consortium name="DOE Joint Genome Institute"/>
            <person name="Min B."/>
            <person name="Riley R."/>
            <person name="Sierra-Patev S."/>
            <person name="Naranjo-Ortiz M."/>
            <person name="Looney B."/>
            <person name="Konkel Z."/>
            <person name="Slot J.C."/>
            <person name="Sakamoto Y."/>
            <person name="Steenwyk J.L."/>
            <person name="Rokas A."/>
            <person name="Carro J."/>
            <person name="Camarero S."/>
            <person name="Ferreira P."/>
            <person name="Molpeceres G."/>
            <person name="Ruiz-Duenas F.J."/>
            <person name="Serrano A."/>
            <person name="Henrissat B."/>
            <person name="Drula E."/>
            <person name="Hughes K.W."/>
            <person name="Mata J.L."/>
            <person name="Ishikawa N.K."/>
            <person name="Vargas-Isla R."/>
            <person name="Ushijima S."/>
            <person name="Smith C.A."/>
            <person name="Ahrendt S."/>
            <person name="Andreopoulos W."/>
            <person name="He G."/>
            <person name="Labutti K."/>
            <person name="Lipzen A."/>
            <person name="Ng V."/>
            <person name="Sandor L."/>
            <person name="Barry K."/>
            <person name="Martinez A.T."/>
            <person name="Xiao Y."/>
            <person name="Gibbons J.G."/>
            <person name="Terashima K."/>
            <person name="Hibbett D.S."/>
            <person name="Grigoriev I.V."/>
        </authorList>
    </citation>
    <scope>NUCLEOTIDE SEQUENCE</scope>
    <source>
        <strain evidence="7">TFB9207</strain>
    </source>
</reference>
<evidence type="ECO:0000256" key="4">
    <source>
        <dbReference type="ARBA" id="ARBA00022827"/>
    </source>
</evidence>
<dbReference type="Proteomes" id="UP001163846">
    <property type="component" value="Unassembled WGS sequence"/>
</dbReference>
<dbReference type="PANTHER" id="PTHR43539">
    <property type="entry name" value="FLAVIN-BINDING MONOOXYGENASE-LIKE PROTEIN (AFU_ORTHOLOGUE AFUA_4G09220)"/>
    <property type="match status" value="1"/>
</dbReference>
<evidence type="ECO:0000256" key="3">
    <source>
        <dbReference type="ARBA" id="ARBA00022630"/>
    </source>
</evidence>
<name>A0AA38UFG7_9AGAR</name>
<dbReference type="PANTHER" id="PTHR43539:SF68">
    <property type="entry name" value="FLAVIN-BINDING MONOOXYGENASE-LIKE PROTEIN (AFU_ORTHOLOGUE AFUA_4G09220)"/>
    <property type="match status" value="1"/>
</dbReference>
<dbReference type="InterPro" id="IPR036188">
    <property type="entry name" value="FAD/NAD-bd_sf"/>
</dbReference>
<protein>
    <submittedName>
        <fullName evidence="7">FAD/NAD-P-binding domain-containing protein</fullName>
    </submittedName>
</protein>
<evidence type="ECO:0000256" key="5">
    <source>
        <dbReference type="ARBA" id="ARBA00022857"/>
    </source>
</evidence>
<evidence type="ECO:0000313" key="8">
    <source>
        <dbReference type="Proteomes" id="UP001163846"/>
    </source>
</evidence>
<keyword evidence="4" id="KW-0274">FAD</keyword>
<evidence type="ECO:0000256" key="6">
    <source>
        <dbReference type="ARBA" id="ARBA00023002"/>
    </source>
</evidence>
<organism evidence="7 8">
    <name type="scientific">Lentinula raphanica</name>
    <dbReference type="NCBI Taxonomy" id="153919"/>
    <lineage>
        <taxon>Eukaryota</taxon>
        <taxon>Fungi</taxon>
        <taxon>Dikarya</taxon>
        <taxon>Basidiomycota</taxon>
        <taxon>Agaricomycotina</taxon>
        <taxon>Agaricomycetes</taxon>
        <taxon>Agaricomycetidae</taxon>
        <taxon>Agaricales</taxon>
        <taxon>Marasmiineae</taxon>
        <taxon>Omphalotaceae</taxon>
        <taxon>Lentinula</taxon>
    </lineage>
</organism>
<accession>A0AA38UFG7</accession>